<dbReference type="EMBL" id="KE145371">
    <property type="protein sequence ID" value="EPE25334.1"/>
    <property type="molecule type" value="Genomic_DNA"/>
</dbReference>
<protein>
    <submittedName>
        <fullName evidence="3">Uncharacterized protein</fullName>
    </submittedName>
</protein>
<feature type="transmembrane region" description="Helical" evidence="2">
    <location>
        <begin position="321"/>
        <end position="342"/>
    </location>
</feature>
<feature type="compositionally biased region" description="Basic residues" evidence="1">
    <location>
        <begin position="1000"/>
        <end position="1009"/>
    </location>
</feature>
<dbReference type="AlphaFoldDB" id="S3CJE8"/>
<feature type="compositionally biased region" description="Polar residues" evidence="1">
    <location>
        <begin position="1061"/>
        <end position="1074"/>
    </location>
</feature>
<evidence type="ECO:0000256" key="2">
    <source>
        <dbReference type="SAM" id="Phobius"/>
    </source>
</evidence>
<organism evidence="3 4">
    <name type="scientific">Glarea lozoyensis (strain ATCC 20868 / MF5171)</name>
    <dbReference type="NCBI Taxonomy" id="1116229"/>
    <lineage>
        <taxon>Eukaryota</taxon>
        <taxon>Fungi</taxon>
        <taxon>Dikarya</taxon>
        <taxon>Ascomycota</taxon>
        <taxon>Pezizomycotina</taxon>
        <taxon>Leotiomycetes</taxon>
        <taxon>Helotiales</taxon>
        <taxon>Helotiaceae</taxon>
        <taxon>Glarea</taxon>
    </lineage>
</organism>
<feature type="compositionally biased region" description="Low complexity" evidence="1">
    <location>
        <begin position="570"/>
        <end position="581"/>
    </location>
</feature>
<feature type="transmembrane region" description="Helical" evidence="2">
    <location>
        <begin position="228"/>
        <end position="248"/>
    </location>
</feature>
<dbReference type="HOGENOM" id="CLU_281874_0_0_1"/>
<keyword evidence="4" id="KW-1185">Reference proteome</keyword>
<keyword evidence="2" id="KW-0812">Transmembrane</keyword>
<evidence type="ECO:0000313" key="4">
    <source>
        <dbReference type="Proteomes" id="UP000016922"/>
    </source>
</evidence>
<name>S3CJE8_GLAL2</name>
<feature type="compositionally biased region" description="Polar residues" evidence="1">
    <location>
        <begin position="596"/>
        <end position="605"/>
    </location>
</feature>
<feature type="compositionally biased region" description="Basic and acidic residues" evidence="1">
    <location>
        <begin position="584"/>
        <end position="595"/>
    </location>
</feature>
<keyword evidence="2" id="KW-0472">Membrane</keyword>
<feature type="compositionally biased region" description="Polar residues" evidence="1">
    <location>
        <begin position="1084"/>
        <end position="1103"/>
    </location>
</feature>
<feature type="compositionally biased region" description="Polar residues" evidence="1">
    <location>
        <begin position="1034"/>
        <end position="1054"/>
    </location>
</feature>
<feature type="transmembrane region" description="Helical" evidence="2">
    <location>
        <begin position="17"/>
        <end position="36"/>
    </location>
</feature>
<dbReference type="GeneID" id="19460304"/>
<gene>
    <name evidence="3" type="ORF">GLAREA_01246</name>
</gene>
<evidence type="ECO:0000256" key="1">
    <source>
        <dbReference type="SAM" id="MobiDB-lite"/>
    </source>
</evidence>
<accession>S3CJE8</accession>
<sequence>MPPQVTTPHRSHLLSRFLTKIFYTLLTLYLTLFLFYRRIWGWHAYSTHLISTTFSAQSQDFEGMGMGSEGMSKMCRGILKEQNMWHRASEDRDWWMWMGCLGTRDGSWVRERVEEGGFGGVLEVGRGIEGLIYAIGEGFGGVVDVLGGGVNAILLPFTTFWRGIVGQSWRVSEVFDWLTGTSGHKKLYADGLDDSVFGRGFGERVFDGEVVSAPSYFWKAVMAFEEELISGIDFVFVAWIGVGLGLWFCVTHPEWVEMKRGVVRAWVGKVRDSLVEWKRKISEVLNPSVDKLSSAVNQLISLVTSTSQRLFTLIKPYLTPIWTTLSPILAYLTPIITLFLMLDSPILPDKLLILLFGSLLHNILIRLSPTNHPKSQTQTLKHISPSLFISGTLVALKLDPSIFSILTSRFMSVDSALTVQRLLRGLSILELALCPVGIALSNLAMSWAIDRRDEGVRRVKIVDSKLREWGSKVRTWIEGVFERIANFADRIWTWVLEGSGGRGWFDEERGFYNGLAEGIKGVVREVERMGDVVVMNLESAQALVKSFLMAFWDAVWAFVTYGKASEDEITGQTGETGNEGTSKIPERPKTARGETTDSQPDSSTDVPPVGEEDQLTNFWVAKVIASIWEDVVPILYSDWGWIVQLANSLVVTVSSWLTSSNTKDTAENITIDTKLNTTTPEPLQSPFPPIKEEPAAQESPYSDVFDPETENNKLSKRAPPQAWVSEISTDPKPSGTISPDDDLDVEDVLQPDFLETLGIPKSHPHHELIMSGFEGHLTQVKKVFETTLARQVAAFNIERMGWQEEREMLLRDTQGCYNQLNDKEKLLVELLEMGDEDKRWRSEVQHAAMSVIQKQRGGYPKKRNRGEKMSCQDIINLLHASSKSQHRLKSLEDQTREAIKRVLHYMPELEMEDLVERYIFESVELIRALEAVAGKRVNAPKGREVVIELRNEVENVGRERDGAMEEVRRLRGLVERKGREGGCVRKGKGGGKATGSVRLSKYRRRKKTARCFNKTTSLPSDFDAPPSRDLGLENTPTITSPKPTQNPPSSTVTYPTLHPENPSTTVQPATQATRTPFLKPPKNGYTSSIPQIRTGNGTRSVGSAESDEEM</sequence>
<feature type="region of interest" description="Disordered" evidence="1">
    <location>
        <begin position="676"/>
        <end position="742"/>
    </location>
</feature>
<feature type="region of interest" description="Disordered" evidence="1">
    <location>
        <begin position="569"/>
        <end position="611"/>
    </location>
</feature>
<evidence type="ECO:0000313" key="3">
    <source>
        <dbReference type="EMBL" id="EPE25334.1"/>
    </source>
</evidence>
<dbReference type="RefSeq" id="XP_008086653.1">
    <property type="nucleotide sequence ID" value="XM_008088462.1"/>
</dbReference>
<keyword evidence="2" id="KW-1133">Transmembrane helix</keyword>
<dbReference type="Proteomes" id="UP000016922">
    <property type="component" value="Unassembled WGS sequence"/>
</dbReference>
<reference evidence="3 4" key="1">
    <citation type="journal article" date="2013" name="BMC Genomics">
        <title>Genomics-driven discovery of the pneumocandin biosynthetic gene cluster in the fungus Glarea lozoyensis.</title>
        <authorList>
            <person name="Chen L."/>
            <person name="Yue Q."/>
            <person name="Zhang X."/>
            <person name="Xiang M."/>
            <person name="Wang C."/>
            <person name="Li S."/>
            <person name="Che Y."/>
            <person name="Ortiz-Lopez F.J."/>
            <person name="Bills G.F."/>
            <person name="Liu X."/>
            <person name="An Z."/>
        </authorList>
    </citation>
    <scope>NUCLEOTIDE SEQUENCE [LARGE SCALE GENOMIC DNA]</scope>
    <source>
        <strain evidence="4">ATCC 20868 / MF5171</strain>
    </source>
</reference>
<dbReference type="KEGG" id="glz:GLAREA_01246"/>
<feature type="region of interest" description="Disordered" evidence="1">
    <location>
        <begin position="980"/>
        <end position="1110"/>
    </location>
</feature>
<proteinExistence type="predicted"/>